<reference evidence="2 3" key="1">
    <citation type="journal article" date="2018" name="Int. J. Food Microbiol.">
        <title>Growth of Carnobacterium spp. isolated from chilled vacuum-packaged meat under relevant acidic conditions.</title>
        <authorList>
            <person name="Zhang P."/>
            <person name="Badoni M."/>
            <person name="Ganzle M."/>
            <person name="Yang X."/>
        </authorList>
    </citation>
    <scope>NUCLEOTIDE SEQUENCE [LARGE SCALE GENOMIC DNA]</scope>
    <source>
        <strain evidence="2 3">B2</strain>
    </source>
</reference>
<dbReference type="InterPro" id="IPR051044">
    <property type="entry name" value="MAG_DAG_Lipase"/>
</dbReference>
<dbReference type="EMBL" id="NRPP01000007">
    <property type="protein sequence ID" value="TFJ28473.1"/>
    <property type="molecule type" value="Genomic_DNA"/>
</dbReference>
<dbReference type="PANTHER" id="PTHR11614">
    <property type="entry name" value="PHOSPHOLIPASE-RELATED"/>
    <property type="match status" value="1"/>
</dbReference>
<dbReference type="Pfam" id="PF12146">
    <property type="entry name" value="Hydrolase_4"/>
    <property type="match status" value="1"/>
</dbReference>
<evidence type="ECO:0000313" key="2">
    <source>
        <dbReference type="EMBL" id="TFJ28473.1"/>
    </source>
</evidence>
<organism evidence="2 3">
    <name type="scientific">Carnobacterium divergens</name>
    <name type="common">Lactobacillus divergens</name>
    <dbReference type="NCBI Taxonomy" id="2748"/>
    <lineage>
        <taxon>Bacteria</taxon>
        <taxon>Bacillati</taxon>
        <taxon>Bacillota</taxon>
        <taxon>Bacilli</taxon>
        <taxon>Lactobacillales</taxon>
        <taxon>Carnobacteriaceae</taxon>
        <taxon>Carnobacterium</taxon>
    </lineage>
</organism>
<protein>
    <submittedName>
        <fullName evidence="2">Esterase</fullName>
    </submittedName>
</protein>
<comment type="caution">
    <text evidence="2">The sequence shown here is derived from an EMBL/GenBank/DDBJ whole genome shotgun (WGS) entry which is preliminary data.</text>
</comment>
<feature type="domain" description="Serine aminopeptidase S33" evidence="1">
    <location>
        <begin position="27"/>
        <end position="289"/>
    </location>
</feature>
<dbReference type="InterPro" id="IPR029058">
    <property type="entry name" value="AB_hydrolase_fold"/>
</dbReference>
<dbReference type="SUPFAM" id="SSF53474">
    <property type="entry name" value="alpha/beta-Hydrolases"/>
    <property type="match status" value="1"/>
</dbReference>
<evidence type="ECO:0000313" key="3">
    <source>
        <dbReference type="Proteomes" id="UP000297938"/>
    </source>
</evidence>
<sequence length="306" mass="34832">MVKERITYLSHNQETLISASIWRPLGTPKAILQISHGMAEFIDRYDDFARYLSENQFLVVGNDHLGHGDSVATVEDRGYFSKGNGKQHVIEDIKKLHDLIKLDYPHLPYFLMGHSMGSFIVRNFLQQYGDTIDGAILMGTSGPKPELNFILSPLTLLNKISPKTRNPLVDKLAFGNFSAYFEETGSDFNWLSKNQQNVAWYEEHPQTGFIFTNNGFLTLFTLLNDGTKKGWATTIPTELPILVISGDQDPVGGMGKGVRKVFHELEDAQFTDITLCTYPELRHEILMEDSYLLVYQDLLNWLNRHL</sequence>
<dbReference type="Gene3D" id="3.40.50.1820">
    <property type="entry name" value="alpha/beta hydrolase"/>
    <property type="match status" value="1"/>
</dbReference>
<name>A0A5F0MGA9_CARDV</name>
<dbReference type="AlphaFoldDB" id="A0A5F0MGA9"/>
<proteinExistence type="predicted"/>
<dbReference type="InterPro" id="IPR022742">
    <property type="entry name" value="Hydrolase_4"/>
</dbReference>
<dbReference type="Proteomes" id="UP000297938">
    <property type="component" value="Unassembled WGS sequence"/>
</dbReference>
<evidence type="ECO:0000259" key="1">
    <source>
        <dbReference type="Pfam" id="PF12146"/>
    </source>
</evidence>
<accession>A0A5F0MGA9</accession>
<gene>
    <name evidence="2" type="ORF">CKN69_02800</name>
</gene>